<dbReference type="InterPro" id="IPR006678">
    <property type="entry name" value="tRNA_intron_Endonuc_N"/>
</dbReference>
<dbReference type="InterPro" id="IPR036740">
    <property type="entry name" value="tRNA_intron_Endonuc_N_sf"/>
</dbReference>
<organism evidence="3">
    <name type="scientific">Candidatus Heimdallarchaeum endolithica</name>
    <dbReference type="NCBI Taxonomy" id="2876572"/>
    <lineage>
        <taxon>Archaea</taxon>
        <taxon>Promethearchaeati</taxon>
        <taxon>Candidatus Heimdallarchaeota</taxon>
        <taxon>Candidatus Heimdallarchaeia (ex Rinke et al. 2021) (nom. nud.)</taxon>
        <taxon>Candidatus Heimdallarchaeales</taxon>
        <taxon>Candidatus Heimdallarchaeaceae</taxon>
        <taxon>Candidatus Heimdallarchaeum</taxon>
    </lineage>
</organism>
<dbReference type="SUPFAM" id="SSF55267">
    <property type="entry name" value="tRNA-intron endonuclease N-terminal domain-like"/>
    <property type="match status" value="1"/>
</dbReference>
<dbReference type="Gene3D" id="3.40.1350.150">
    <property type="match status" value="1"/>
</dbReference>
<dbReference type="Pfam" id="PF02778">
    <property type="entry name" value="tRNA_int_endo_N"/>
    <property type="match status" value="1"/>
</dbReference>
<dbReference type="InterPro" id="IPR036167">
    <property type="entry name" value="tRNA_intron_Endo_cat-like_sf"/>
</dbReference>
<dbReference type="InterPro" id="IPR006677">
    <property type="entry name" value="tRNA_intron_Endonuc_cat-like"/>
</dbReference>
<gene>
    <name evidence="3" type="ORF">K9W46_08775</name>
</gene>
<dbReference type="CDD" id="cd22363">
    <property type="entry name" value="tRNA-intron_lyase_C"/>
    <property type="match status" value="1"/>
</dbReference>
<dbReference type="AlphaFoldDB" id="A0A9Y1BPG8"/>
<dbReference type="Proteomes" id="UP001200513">
    <property type="component" value="Chromosome"/>
</dbReference>
<protein>
    <recommendedName>
        <fullName evidence="4">tRNA-intron lyase</fullName>
    </recommendedName>
</protein>
<evidence type="ECO:0000313" key="3">
    <source>
        <dbReference type="EMBL" id="UJG42485.1"/>
    </source>
</evidence>
<sequence length="188" mass="21711">MSFNAKVVGNQVVIYDTKIANDLYSTGWYGELSDDGHLILEPYEAVLLMERKRIIVVNELDKELSLPELISYFSKVFPGFLVYYLLFKDLRGRGYVVKKYEKTHNFFTLYERGASSNKEKETKYALIVPFVEGVMFNIDQIEKIVSRADDMGLSLIFAVIDSLGDVNYYSVKSLEFPIIKKEKEDVKK</sequence>
<name>A0A9Y1BPG8_9ARCH</name>
<dbReference type="Pfam" id="PF01974">
    <property type="entry name" value="tRNA_int_endo"/>
    <property type="match status" value="1"/>
</dbReference>
<dbReference type="SUPFAM" id="SSF53032">
    <property type="entry name" value="tRNA-intron endonuclease catalytic domain-like"/>
    <property type="match status" value="1"/>
</dbReference>
<dbReference type="GO" id="GO:0006388">
    <property type="term" value="P:tRNA splicing, via endonucleolytic cleavage and ligation"/>
    <property type="evidence" value="ECO:0007669"/>
    <property type="project" value="InterPro"/>
</dbReference>
<evidence type="ECO:0000259" key="1">
    <source>
        <dbReference type="Pfam" id="PF01974"/>
    </source>
</evidence>
<reference evidence="3" key="1">
    <citation type="journal article" date="2022" name="Nat. Microbiol.">
        <title>Unique mobile elements and scalable gene flow at the prokaryote-eukaryote boundary revealed by circularized Asgard archaea genomes.</title>
        <authorList>
            <person name="Wu F."/>
            <person name="Speth D.R."/>
            <person name="Philosof A."/>
            <person name="Cremiere A."/>
            <person name="Narayanan A."/>
            <person name="Barco R.A."/>
            <person name="Connon S.A."/>
            <person name="Amend J.P."/>
            <person name="Antoshechkin I.A."/>
            <person name="Orphan V.J."/>
        </authorList>
    </citation>
    <scope>NUCLEOTIDE SEQUENCE</scope>
    <source>
        <strain evidence="3">PR6</strain>
    </source>
</reference>
<feature type="domain" description="tRNA intron endonuclease catalytic" evidence="1">
    <location>
        <begin position="80"/>
        <end position="168"/>
    </location>
</feature>
<dbReference type="GO" id="GO:0000213">
    <property type="term" value="F:tRNA-intron lyase activity"/>
    <property type="evidence" value="ECO:0007669"/>
    <property type="project" value="InterPro"/>
</dbReference>
<proteinExistence type="predicted"/>
<accession>A0A9Y1BPG8</accession>
<evidence type="ECO:0008006" key="4">
    <source>
        <dbReference type="Google" id="ProtNLM"/>
    </source>
</evidence>
<feature type="domain" description="tRNA intron endonuclease N-terminal" evidence="2">
    <location>
        <begin position="6"/>
        <end position="69"/>
    </location>
</feature>
<evidence type="ECO:0000259" key="2">
    <source>
        <dbReference type="Pfam" id="PF02778"/>
    </source>
</evidence>
<dbReference type="EMBL" id="CP084167">
    <property type="protein sequence ID" value="UJG42485.1"/>
    <property type="molecule type" value="Genomic_DNA"/>
</dbReference>